<dbReference type="EMBL" id="MU004181">
    <property type="protein sequence ID" value="KAF2502883.1"/>
    <property type="molecule type" value="Genomic_DNA"/>
</dbReference>
<dbReference type="AlphaFoldDB" id="A0A6A6RGP6"/>
<keyword evidence="3" id="KW-1185">Reference proteome</keyword>
<dbReference type="OrthoDB" id="3783833at2759"/>
<reference evidence="2" key="1">
    <citation type="journal article" date="2020" name="Stud. Mycol.">
        <title>101 Dothideomycetes genomes: a test case for predicting lifestyles and emergence of pathogens.</title>
        <authorList>
            <person name="Haridas S."/>
            <person name="Albert R."/>
            <person name="Binder M."/>
            <person name="Bloem J."/>
            <person name="Labutti K."/>
            <person name="Salamov A."/>
            <person name="Andreopoulos B."/>
            <person name="Baker S."/>
            <person name="Barry K."/>
            <person name="Bills G."/>
            <person name="Bluhm B."/>
            <person name="Cannon C."/>
            <person name="Castanera R."/>
            <person name="Culley D."/>
            <person name="Daum C."/>
            <person name="Ezra D."/>
            <person name="Gonzalez J."/>
            <person name="Henrissat B."/>
            <person name="Kuo A."/>
            <person name="Liang C."/>
            <person name="Lipzen A."/>
            <person name="Lutzoni F."/>
            <person name="Magnuson J."/>
            <person name="Mondo S."/>
            <person name="Nolan M."/>
            <person name="Ohm R."/>
            <person name="Pangilinan J."/>
            <person name="Park H.-J."/>
            <person name="Ramirez L."/>
            <person name="Alfaro M."/>
            <person name="Sun H."/>
            <person name="Tritt A."/>
            <person name="Yoshinaga Y."/>
            <person name="Zwiers L.-H."/>
            <person name="Turgeon B."/>
            <person name="Goodwin S."/>
            <person name="Spatafora J."/>
            <person name="Crous P."/>
            <person name="Grigoriev I."/>
        </authorList>
    </citation>
    <scope>NUCLEOTIDE SEQUENCE</scope>
    <source>
        <strain evidence="2">CBS 269.34</strain>
    </source>
</reference>
<evidence type="ECO:0000256" key="1">
    <source>
        <dbReference type="SAM" id="MobiDB-lite"/>
    </source>
</evidence>
<accession>A0A6A6RGP6</accession>
<feature type="compositionally biased region" description="Basic and acidic residues" evidence="1">
    <location>
        <begin position="273"/>
        <end position="291"/>
    </location>
</feature>
<feature type="region of interest" description="Disordered" evidence="1">
    <location>
        <begin position="254"/>
        <end position="312"/>
    </location>
</feature>
<proteinExistence type="predicted"/>
<feature type="compositionally biased region" description="Polar residues" evidence="1">
    <location>
        <begin position="263"/>
        <end position="272"/>
    </location>
</feature>
<sequence length="312" mass="35363">MSYYLEFPASVYPLPTNIMAKPYAHISIGTRDISSLLPKLIPIPMLLHFAPALQKFLGPPEPADSLTNRILKPHQRLTFPQGSVGRYGVEDIIKRMMQIAGGYTPSLFKPPRPNLDAAVLVLEAWMIFGQKAVGSVQLRDYILSRLYAGPVDAYDIKAIWEHFHHDSDLAEAMISNVVENWANGELSDREKLMIMRYAQPKKELEERIFQANTEFQKKVEARKANRLRQFEWNGEVRTQQPLSARVKDTRELHIIPQSGRLIPNQSEQTASLDNDRASRESSVETVVHRPESSSNTGALVNDNKPINPRLLS</sequence>
<evidence type="ECO:0000313" key="3">
    <source>
        <dbReference type="Proteomes" id="UP000799750"/>
    </source>
</evidence>
<gene>
    <name evidence="2" type="ORF">BU16DRAFT_21786</name>
</gene>
<name>A0A6A6RGP6_9PEZI</name>
<organism evidence="2 3">
    <name type="scientific">Lophium mytilinum</name>
    <dbReference type="NCBI Taxonomy" id="390894"/>
    <lineage>
        <taxon>Eukaryota</taxon>
        <taxon>Fungi</taxon>
        <taxon>Dikarya</taxon>
        <taxon>Ascomycota</taxon>
        <taxon>Pezizomycotina</taxon>
        <taxon>Dothideomycetes</taxon>
        <taxon>Pleosporomycetidae</taxon>
        <taxon>Mytilinidiales</taxon>
        <taxon>Mytilinidiaceae</taxon>
        <taxon>Lophium</taxon>
    </lineage>
</organism>
<evidence type="ECO:0000313" key="2">
    <source>
        <dbReference type="EMBL" id="KAF2502883.1"/>
    </source>
</evidence>
<protein>
    <submittedName>
        <fullName evidence="2">Uncharacterized protein</fullName>
    </submittedName>
</protein>
<dbReference type="Proteomes" id="UP000799750">
    <property type="component" value="Unassembled WGS sequence"/>
</dbReference>